<dbReference type="PANTHER" id="PTHR48106:SF8">
    <property type="entry name" value="OS02G0805600 PROTEIN"/>
    <property type="match status" value="1"/>
</dbReference>
<keyword evidence="5" id="KW-1185">Reference proteome</keyword>
<proteinExistence type="predicted"/>
<keyword evidence="1" id="KW-0521">NADP</keyword>
<evidence type="ECO:0000313" key="4">
    <source>
        <dbReference type="EMBL" id="TKG69286.1"/>
    </source>
</evidence>
<organism evidence="4 5">
    <name type="scientific">Prauserella endophytica</name>
    <dbReference type="NCBI Taxonomy" id="1592324"/>
    <lineage>
        <taxon>Bacteria</taxon>
        <taxon>Bacillati</taxon>
        <taxon>Actinomycetota</taxon>
        <taxon>Actinomycetes</taxon>
        <taxon>Pseudonocardiales</taxon>
        <taxon>Pseudonocardiaceae</taxon>
        <taxon>Prauserella</taxon>
        <taxon>Prauserella coralliicola group</taxon>
    </lineage>
</organism>
<dbReference type="SUPFAM" id="SSF50129">
    <property type="entry name" value="GroES-like"/>
    <property type="match status" value="1"/>
</dbReference>
<feature type="domain" description="Enoyl reductase (ER)" evidence="3">
    <location>
        <begin position="5"/>
        <end position="311"/>
    </location>
</feature>
<keyword evidence="2" id="KW-0560">Oxidoreductase</keyword>
<dbReference type="SMART" id="SM00829">
    <property type="entry name" value="PKS_ER"/>
    <property type="match status" value="1"/>
</dbReference>
<dbReference type="Gene3D" id="3.90.180.10">
    <property type="entry name" value="Medium-chain alcohol dehydrogenases, catalytic domain"/>
    <property type="match status" value="1"/>
</dbReference>
<protein>
    <submittedName>
        <fullName evidence="4">Zinc-binding dehydrogenase</fullName>
    </submittedName>
</protein>
<dbReference type="EMBL" id="SWMS01000011">
    <property type="protein sequence ID" value="TKG69286.1"/>
    <property type="molecule type" value="Genomic_DNA"/>
</dbReference>
<dbReference type="Pfam" id="PF00107">
    <property type="entry name" value="ADH_zinc_N"/>
    <property type="match status" value="1"/>
</dbReference>
<dbReference type="Gene3D" id="3.40.50.720">
    <property type="entry name" value="NAD(P)-binding Rossmann-like Domain"/>
    <property type="match status" value="1"/>
</dbReference>
<gene>
    <name evidence="4" type="ORF">FCN18_21115</name>
</gene>
<dbReference type="InterPro" id="IPR020843">
    <property type="entry name" value="ER"/>
</dbReference>
<dbReference type="Proteomes" id="UP000309992">
    <property type="component" value="Unassembled WGS sequence"/>
</dbReference>
<dbReference type="InterPro" id="IPR011032">
    <property type="entry name" value="GroES-like_sf"/>
</dbReference>
<name>A0ABY2S2J5_9PSEU</name>
<dbReference type="SUPFAM" id="SSF51735">
    <property type="entry name" value="NAD(P)-binding Rossmann-fold domains"/>
    <property type="match status" value="1"/>
</dbReference>
<evidence type="ECO:0000259" key="3">
    <source>
        <dbReference type="SMART" id="SM00829"/>
    </source>
</evidence>
<dbReference type="InterPro" id="IPR013154">
    <property type="entry name" value="ADH-like_N"/>
</dbReference>
<dbReference type="InterPro" id="IPR013149">
    <property type="entry name" value="ADH-like_C"/>
</dbReference>
<evidence type="ECO:0000313" key="5">
    <source>
        <dbReference type="Proteomes" id="UP000309992"/>
    </source>
</evidence>
<evidence type="ECO:0000256" key="2">
    <source>
        <dbReference type="ARBA" id="ARBA00023002"/>
    </source>
</evidence>
<sequence length="315" mass="33569">MRAVRTVTGPRWTVVRMPRPVPAPEEVLVRVRAAGLNRADVLMRDDTYVPDDAGWSVATDRVGFEFSGEVVESTGEWSAGDAVLGQAGGTCAEFVTVDHRLLLRRPAGWSWTEAAAAPSALLTEYDALMHVGGFRPGETVLVTGATSAVGLVAVGLASYLGAGRVVGTTRRRERAASVLAAGADDVLVGPPLRAEYTGTGFDVVLDHVGGATLTAVIPLVRPGGRVVQIGRLGGGTALLDLEILARHRLSLIGTTFRGRRLPELANLIDALRPHLSEFPRRPLIDSVFSLEEIEDAYERLASPELFGKVVITVDH</sequence>
<reference evidence="4 5" key="1">
    <citation type="journal article" date="2015" name="Antonie Van Leeuwenhoek">
        <title>Prauserella endophytica sp. nov., an endophytic actinobacterium isolated from Tamarix taklamakanensis.</title>
        <authorList>
            <person name="Liu J.M."/>
            <person name="Habden X."/>
            <person name="Guo L."/>
            <person name="Tuo L."/>
            <person name="Jiang Z.K."/>
            <person name="Liu S.W."/>
            <person name="Liu X.F."/>
            <person name="Chen L."/>
            <person name="Li R.F."/>
            <person name="Zhang Y.Q."/>
            <person name="Sun C.H."/>
        </authorList>
    </citation>
    <scope>NUCLEOTIDE SEQUENCE [LARGE SCALE GENOMIC DNA]</scope>
    <source>
        <strain evidence="4 5">CGMCC 4.7182</strain>
    </source>
</reference>
<dbReference type="PANTHER" id="PTHR48106">
    <property type="entry name" value="QUINONE OXIDOREDUCTASE PIG3-RELATED"/>
    <property type="match status" value="1"/>
</dbReference>
<dbReference type="Pfam" id="PF08240">
    <property type="entry name" value="ADH_N"/>
    <property type="match status" value="1"/>
</dbReference>
<evidence type="ECO:0000256" key="1">
    <source>
        <dbReference type="ARBA" id="ARBA00022857"/>
    </source>
</evidence>
<dbReference type="InterPro" id="IPR036291">
    <property type="entry name" value="NAD(P)-bd_dom_sf"/>
</dbReference>
<comment type="caution">
    <text evidence="4">The sequence shown here is derived from an EMBL/GenBank/DDBJ whole genome shotgun (WGS) entry which is preliminary data.</text>
</comment>
<accession>A0ABY2S2J5</accession>